<dbReference type="Gene3D" id="1.10.600.10">
    <property type="entry name" value="Farnesyl Diphosphate Synthase"/>
    <property type="match status" value="1"/>
</dbReference>
<dbReference type="CDD" id="cd12087">
    <property type="entry name" value="TM_EGFR-like"/>
    <property type="match status" value="1"/>
</dbReference>
<feature type="compositionally biased region" description="Low complexity" evidence="1">
    <location>
        <begin position="1356"/>
        <end position="1377"/>
    </location>
</feature>
<name>A0A8H5CG55_9AGAR</name>
<comment type="caution">
    <text evidence="3">The sequence shown here is derived from an EMBL/GenBank/DDBJ whole genome shotgun (WGS) entry which is preliminary data.</text>
</comment>
<dbReference type="Proteomes" id="UP000541558">
    <property type="component" value="Unassembled WGS sequence"/>
</dbReference>
<dbReference type="SUPFAM" id="SSF48576">
    <property type="entry name" value="Terpenoid synthases"/>
    <property type="match status" value="1"/>
</dbReference>
<proteinExistence type="predicted"/>
<dbReference type="Pfam" id="PF00494">
    <property type="entry name" value="SQS_PSY"/>
    <property type="match status" value="1"/>
</dbReference>
<keyword evidence="2" id="KW-0472">Membrane</keyword>
<keyword evidence="2" id="KW-0812">Transmembrane</keyword>
<evidence type="ECO:0000313" key="4">
    <source>
        <dbReference type="Proteomes" id="UP000541558"/>
    </source>
</evidence>
<dbReference type="OrthoDB" id="270318at2759"/>
<dbReference type="EMBL" id="JAACJK010000003">
    <property type="protein sequence ID" value="KAF5340674.1"/>
    <property type="molecule type" value="Genomic_DNA"/>
</dbReference>
<feature type="region of interest" description="Disordered" evidence="1">
    <location>
        <begin position="1350"/>
        <end position="1397"/>
    </location>
</feature>
<dbReference type="InterPro" id="IPR002060">
    <property type="entry name" value="Squ/phyt_synthse"/>
</dbReference>
<dbReference type="InterPro" id="IPR008949">
    <property type="entry name" value="Isoprenoid_synthase_dom_sf"/>
</dbReference>
<evidence type="ECO:0000256" key="1">
    <source>
        <dbReference type="SAM" id="MobiDB-lite"/>
    </source>
</evidence>
<evidence type="ECO:0000313" key="3">
    <source>
        <dbReference type="EMBL" id="KAF5340674.1"/>
    </source>
</evidence>
<dbReference type="Gene3D" id="2.60.120.260">
    <property type="entry name" value="Galactose-binding domain-like"/>
    <property type="match status" value="1"/>
</dbReference>
<keyword evidence="2" id="KW-1133">Transmembrane helix</keyword>
<gene>
    <name evidence="3" type="ORF">D9611_007478</name>
</gene>
<evidence type="ECO:0008006" key="5">
    <source>
        <dbReference type="Google" id="ProtNLM"/>
    </source>
</evidence>
<sequence length="1510" mass="168472">MILGGPFKTSTTGSATMSYFTLLVDDQDSQVNYLCPTLKQQLLGSSYSNNTWSTIKDQSCKDGWFQYTFYDVSVTLDNAPLAPKPDGSFESPVLSDGQHTLKYALGNVKETPVFDYLTVTAGPSTPLNGRTLITDDADLAFKGNWTSDFPKAVKYDYATALYRDTVHWSSTVGDSFQYEFTGSSVSVVGLASLDPTSSRNITATYTIDGATQTRSVPKGTFDSVPMSELFHAKDLGPGQHTLVVSLTEVAYPQALGIDFVSYNASVDSVTSLPGYQPAAAAGTPIFDGTHFNNGRRAGAIAGIVIGVAAFFAIGIGAFLYWRRSRASTGRKHPVVMSSNNSSYDDIKASRAYPEGFAERTAAFRPMEEFANGQRCILRQLPKSRHSRGLRQYATDSPVGVADPAAYCRDLVRKHDYESYLVSQFYPKPKQDAYFAIKAFSVELAMVPDNVSSSMIGQMRMQFWRDAIKGISAGRPPKHPIALALHQASKTANLPPYHFKRIVDARDAELQAPSHLTIDTLTSHAESTSSTVLYLLLSLLALPSSTLSHAASHLGVAHTFSVLLRALPYHAKKGQMVIPAEITAKHGVNQEEVFRTGPHAAGIEEAVFEFATIANDHLITAREMLNADGMGGRVPPPAIPIFLSAPTVPAVVLDVRDPSLSPPPPAPRPWNAFAVSTVLGIPPLIHLTRQPDEILQLVFYELPDPSPLTLVSRRLYAFSQDPYVRARYFLTHYGPTEAMYYALGRGKVLTERVVDIAMHHYFQTQAHFIRTPWVKNVSLGVFLHFMQKAQEKYGDIPRGKGEDDGSIFMTFLKESRFPSHMRSVTWENVLEILETYKDPIMTQFPLILAIEPRLLPPAVANGFRMDYKYRDFVFRKMFERRPQASDNEADDIAHNVRELCKLDPIMFVTRTVAGEVCMEAKYNDVGYSALKKLDKSGHLRFELSRLVEDLLRQTHQTFLTTRAISHAATGDTLRQLYSDFPSSDPAVRLVVIIAVFISAESHQTTTQNIHSTLDALGVVPLTRNDVFNVLVNPFVEKYACLINYAKTEIVVKEDGSKGMDPPDIEALVEDVAVKCLEIGCKGKLLKKLFDNYQNSQNAVMRRVLERFQVRIEDVPSWEEDAEAAANYVAPLSRDFMRCGLGDGLSRETLYRGTEIGPSMGEGEGGRAGEERGIVEIEEHGSSSHEVNLFNVTEHEASSPQELGTISQESLTSMIRNDEFTPTRGRRRFLYGYPYLDASKVNYPHDALPIAKWARSQFGLKSSMAAIFLTHAVINDNTQLLHLYLTNPDIQCQYRAENVPVTLKHFKILARLGRMPSYYLYHSIEEGAEFYLDEDDYVSKSDPAKRLVQKKVVKMESPKASLPPSRASSSRRTASPTSRPCKRPRRTATSVRSYAVPDSDDDTVMSGPLECKATKETNMQLWIRHLGELLKVEQKKYREYKKVFDRSAEPSTKCSKTNFLKSLSSNLRALRKVEVETRVKYFGPEEAMEDRAEYDDDDFVLRPSKKRRVSEV</sequence>
<feature type="transmembrane region" description="Helical" evidence="2">
    <location>
        <begin position="299"/>
        <end position="321"/>
    </location>
</feature>
<organism evidence="3 4">
    <name type="scientific">Ephemerocybe angulata</name>
    <dbReference type="NCBI Taxonomy" id="980116"/>
    <lineage>
        <taxon>Eukaryota</taxon>
        <taxon>Fungi</taxon>
        <taxon>Dikarya</taxon>
        <taxon>Basidiomycota</taxon>
        <taxon>Agaricomycotina</taxon>
        <taxon>Agaricomycetes</taxon>
        <taxon>Agaricomycetidae</taxon>
        <taxon>Agaricales</taxon>
        <taxon>Agaricineae</taxon>
        <taxon>Psathyrellaceae</taxon>
        <taxon>Ephemerocybe</taxon>
    </lineage>
</organism>
<protein>
    <recommendedName>
        <fullName evidence="5">F-box domain-containing protein</fullName>
    </recommendedName>
</protein>
<reference evidence="3 4" key="1">
    <citation type="journal article" date="2020" name="ISME J.">
        <title>Uncovering the hidden diversity of litter-decomposition mechanisms in mushroom-forming fungi.</title>
        <authorList>
            <person name="Floudas D."/>
            <person name="Bentzer J."/>
            <person name="Ahren D."/>
            <person name="Johansson T."/>
            <person name="Persson P."/>
            <person name="Tunlid A."/>
        </authorList>
    </citation>
    <scope>NUCLEOTIDE SEQUENCE [LARGE SCALE GENOMIC DNA]</scope>
    <source>
        <strain evidence="3 4">CBS 175.51</strain>
    </source>
</reference>
<accession>A0A8H5CG55</accession>
<keyword evidence="4" id="KW-1185">Reference proteome</keyword>
<evidence type="ECO:0000256" key="2">
    <source>
        <dbReference type="SAM" id="Phobius"/>
    </source>
</evidence>